<evidence type="ECO:0000259" key="1">
    <source>
        <dbReference type="Pfam" id="PF01243"/>
    </source>
</evidence>
<dbReference type="STRING" id="582744.Msip34_0161"/>
<dbReference type="PANTHER" id="PTHR39336:SF1">
    <property type="entry name" value="PYRIDOXAMINE PHOSPHATE OXIDASE FAMILY PROTEIN (AFU_ORTHOLOGUE AFUA_6G11440)"/>
    <property type="match status" value="1"/>
</dbReference>
<dbReference type="InterPro" id="IPR012349">
    <property type="entry name" value="Split_barrel_FMN-bd"/>
</dbReference>
<reference evidence="2 3" key="2">
    <citation type="journal article" date="2011" name="J. Bacteriol.">
        <title>Genomes of three methylotrophs from a single niche uncover genetic and metabolic divergence of Methylophilaceae.</title>
        <authorList>
            <person name="Lapidus A."/>
            <person name="Clum A."/>
            <person name="Labutti K."/>
            <person name="Kaluzhnaya M.G."/>
            <person name="Lim S."/>
            <person name="Beck D.A."/>
            <person name="Glavina Del Rio T."/>
            <person name="Nolan M."/>
            <person name="Mavromatis K."/>
            <person name="Huntemann M."/>
            <person name="Lucas S."/>
            <person name="Lidstrom M.E."/>
            <person name="Ivanova N."/>
            <person name="Chistoserdova L."/>
        </authorList>
    </citation>
    <scope>NUCLEOTIDE SEQUENCE [LARGE SCALE GENOMIC DNA]</scope>
    <source>
        <strain evidence="2 3">SIP3-4</strain>
    </source>
</reference>
<accession>C6X8E0</accession>
<dbReference type="PANTHER" id="PTHR39336">
    <property type="entry name" value="PYRIDOXAMINE PHOSPHATE OXIDASE FAMILY PROTEIN (AFU_ORTHOLOGUE AFUA_6G11440)"/>
    <property type="match status" value="1"/>
</dbReference>
<dbReference type="Proteomes" id="UP000002743">
    <property type="component" value="Chromosome"/>
</dbReference>
<dbReference type="OrthoDB" id="115989at2"/>
<dbReference type="SUPFAM" id="SSF50475">
    <property type="entry name" value="FMN-binding split barrel"/>
    <property type="match status" value="1"/>
</dbReference>
<feature type="domain" description="Pyridoxamine 5'-phosphate oxidase N-terminal" evidence="1">
    <location>
        <begin position="9"/>
        <end position="131"/>
    </location>
</feature>
<reference evidence="3" key="1">
    <citation type="submission" date="2009-07" db="EMBL/GenBank/DDBJ databases">
        <title>Complete sequence of chromosome of Methylovorus sp. SIP3-4.</title>
        <authorList>
            <person name="Lucas S."/>
            <person name="Copeland A."/>
            <person name="Lapidus A."/>
            <person name="Glavina del Rio T."/>
            <person name="Tice H."/>
            <person name="Bruce D."/>
            <person name="Goodwin L."/>
            <person name="Pitluck S."/>
            <person name="Clum A."/>
            <person name="Larimer F."/>
            <person name="Land M."/>
            <person name="Hauser L."/>
            <person name="Kyrpides N."/>
            <person name="Mikhailova N."/>
            <person name="Kayluzhnaya M."/>
            <person name="Chistoserdova L."/>
        </authorList>
    </citation>
    <scope>NUCLEOTIDE SEQUENCE [LARGE SCALE GENOMIC DNA]</scope>
    <source>
        <strain evidence="3">SIP3-4</strain>
    </source>
</reference>
<dbReference type="EMBL" id="CP001674">
    <property type="protein sequence ID" value="ACT49410.1"/>
    <property type="molecule type" value="Genomic_DNA"/>
</dbReference>
<protein>
    <submittedName>
        <fullName evidence="2">Pyridoxamine 5'-phosphate oxidase-related FMN-binding</fullName>
    </submittedName>
</protein>
<name>C6X8E0_METGS</name>
<keyword evidence="3" id="KW-1185">Reference proteome</keyword>
<dbReference type="eggNOG" id="COG3576">
    <property type="taxonomic scope" value="Bacteria"/>
</dbReference>
<dbReference type="RefSeq" id="WP_015829180.1">
    <property type="nucleotide sequence ID" value="NC_012969.1"/>
</dbReference>
<dbReference type="Pfam" id="PF01243">
    <property type="entry name" value="PNPOx_N"/>
    <property type="match status" value="1"/>
</dbReference>
<organism evidence="2 3">
    <name type="scientific">Methylovorus glucosotrophus (strain SIP3-4)</name>
    <dbReference type="NCBI Taxonomy" id="582744"/>
    <lineage>
        <taxon>Bacteria</taxon>
        <taxon>Pseudomonadati</taxon>
        <taxon>Pseudomonadota</taxon>
        <taxon>Betaproteobacteria</taxon>
        <taxon>Nitrosomonadales</taxon>
        <taxon>Methylophilaceae</taxon>
        <taxon>Methylovorus</taxon>
    </lineage>
</organism>
<gene>
    <name evidence="2" type="ordered locus">Msip34_0161</name>
</gene>
<evidence type="ECO:0000313" key="2">
    <source>
        <dbReference type="EMBL" id="ACT49410.1"/>
    </source>
</evidence>
<sequence length="187" mass="21143">MSKQFDALGQEHMEFIWQQPMFFVATAAPEGRVNLSPKGLDSLRVLDANTVAWLNVTGSGNETAAHLLENPRMTLMFCAFEGKPLILRLYGQAQVVHPHDCAWNEWAARFEQLPGTRQIFILKVDLVQTSCGMAVPLFSYQGQRTQLTQWAEKQGEAGMRRYWQDKNQRSLDGKPTGIFGPDLFDPV</sequence>
<dbReference type="AlphaFoldDB" id="C6X8E0"/>
<evidence type="ECO:0000313" key="3">
    <source>
        <dbReference type="Proteomes" id="UP000002743"/>
    </source>
</evidence>
<dbReference type="InterPro" id="IPR011576">
    <property type="entry name" value="Pyridox_Oxase_N"/>
</dbReference>
<proteinExistence type="predicted"/>
<dbReference type="Gene3D" id="2.30.110.10">
    <property type="entry name" value="Electron Transport, Fmn-binding Protein, Chain A"/>
    <property type="match status" value="1"/>
</dbReference>
<dbReference type="HOGENOM" id="CLU_054794_1_1_4"/>
<dbReference type="KEGG" id="mei:Msip34_0161"/>